<dbReference type="EMBL" id="JABSTQ010009495">
    <property type="protein sequence ID" value="KAG0428690.1"/>
    <property type="molecule type" value="Genomic_DNA"/>
</dbReference>
<evidence type="ECO:0000313" key="1">
    <source>
        <dbReference type="EMBL" id="KAG0428690.1"/>
    </source>
</evidence>
<evidence type="ECO:0000313" key="2">
    <source>
        <dbReference type="Proteomes" id="UP000805193"/>
    </source>
</evidence>
<feature type="non-terminal residue" evidence="1">
    <location>
        <position position="1"/>
    </location>
</feature>
<reference evidence="1 2" key="1">
    <citation type="journal article" date="2020" name="Cell">
        <title>Large-Scale Comparative Analyses of Tick Genomes Elucidate Their Genetic Diversity and Vector Capacities.</title>
        <authorList>
            <consortium name="Tick Genome and Microbiome Consortium (TIGMIC)"/>
            <person name="Jia N."/>
            <person name="Wang J."/>
            <person name="Shi W."/>
            <person name="Du L."/>
            <person name="Sun Y."/>
            <person name="Zhan W."/>
            <person name="Jiang J.F."/>
            <person name="Wang Q."/>
            <person name="Zhang B."/>
            <person name="Ji P."/>
            <person name="Bell-Sakyi L."/>
            <person name="Cui X.M."/>
            <person name="Yuan T.T."/>
            <person name="Jiang B.G."/>
            <person name="Yang W.F."/>
            <person name="Lam T.T."/>
            <person name="Chang Q.C."/>
            <person name="Ding S.J."/>
            <person name="Wang X.J."/>
            <person name="Zhu J.G."/>
            <person name="Ruan X.D."/>
            <person name="Zhao L."/>
            <person name="Wei J.T."/>
            <person name="Ye R.Z."/>
            <person name="Que T.C."/>
            <person name="Du C.H."/>
            <person name="Zhou Y.H."/>
            <person name="Cheng J.X."/>
            <person name="Dai P.F."/>
            <person name="Guo W.B."/>
            <person name="Han X.H."/>
            <person name="Huang E.J."/>
            <person name="Li L.F."/>
            <person name="Wei W."/>
            <person name="Gao Y.C."/>
            <person name="Liu J.Z."/>
            <person name="Shao H.Z."/>
            <person name="Wang X."/>
            <person name="Wang C.C."/>
            <person name="Yang T.C."/>
            <person name="Huo Q.B."/>
            <person name="Li W."/>
            <person name="Chen H.Y."/>
            <person name="Chen S.E."/>
            <person name="Zhou L.G."/>
            <person name="Ni X.B."/>
            <person name="Tian J.H."/>
            <person name="Sheng Y."/>
            <person name="Liu T."/>
            <person name="Pan Y.S."/>
            <person name="Xia L.Y."/>
            <person name="Li J."/>
            <person name="Zhao F."/>
            <person name="Cao W.C."/>
        </authorList>
    </citation>
    <scope>NUCLEOTIDE SEQUENCE [LARGE SCALE GENOMIC DNA]</scope>
    <source>
        <strain evidence="1">Iper-2018</strain>
    </source>
</reference>
<dbReference type="Proteomes" id="UP000805193">
    <property type="component" value="Unassembled WGS sequence"/>
</dbReference>
<organism evidence="1 2">
    <name type="scientific">Ixodes persulcatus</name>
    <name type="common">Taiga tick</name>
    <dbReference type="NCBI Taxonomy" id="34615"/>
    <lineage>
        <taxon>Eukaryota</taxon>
        <taxon>Metazoa</taxon>
        <taxon>Ecdysozoa</taxon>
        <taxon>Arthropoda</taxon>
        <taxon>Chelicerata</taxon>
        <taxon>Arachnida</taxon>
        <taxon>Acari</taxon>
        <taxon>Parasitiformes</taxon>
        <taxon>Ixodida</taxon>
        <taxon>Ixodoidea</taxon>
        <taxon>Ixodidae</taxon>
        <taxon>Ixodinae</taxon>
        <taxon>Ixodes</taxon>
    </lineage>
</organism>
<protein>
    <submittedName>
        <fullName evidence="1">Uncharacterized protein</fullName>
    </submittedName>
</protein>
<sequence>NPRTKARKLAWRREHERYIVPIRYILEVVGYFMYIWHHFWSTLSVWRLWPRPLLYFGLLEQRLSNRRNDRAGETGRLQSGYLIIKASVHRVWARLPEGGP</sequence>
<gene>
    <name evidence="1" type="ORF">HPB47_024344</name>
</gene>
<name>A0AC60Q6Q0_IXOPE</name>
<proteinExistence type="predicted"/>
<keyword evidence="2" id="KW-1185">Reference proteome</keyword>
<comment type="caution">
    <text evidence="1">The sequence shown here is derived from an EMBL/GenBank/DDBJ whole genome shotgun (WGS) entry which is preliminary data.</text>
</comment>
<accession>A0AC60Q6Q0</accession>